<dbReference type="PANTHER" id="PTHR33507">
    <property type="entry name" value="INNER MEMBRANE PROTEIN YBBJ"/>
    <property type="match status" value="1"/>
</dbReference>
<evidence type="ECO:0000256" key="6">
    <source>
        <dbReference type="SAM" id="Phobius"/>
    </source>
</evidence>
<dbReference type="GO" id="GO:0006508">
    <property type="term" value="P:proteolysis"/>
    <property type="evidence" value="ECO:0007669"/>
    <property type="project" value="UniProtKB-KW"/>
</dbReference>
<comment type="subcellular location">
    <subcellularLocation>
        <location evidence="1">Membrane</location>
        <topology evidence="1">Multi-pass membrane protein</topology>
    </subcellularLocation>
</comment>
<dbReference type="InterPro" id="IPR012340">
    <property type="entry name" value="NA-bd_OB-fold"/>
</dbReference>
<evidence type="ECO:0000256" key="3">
    <source>
        <dbReference type="ARBA" id="ARBA00022989"/>
    </source>
</evidence>
<dbReference type="STRING" id="1121256.SAMN02746089_00637"/>
<evidence type="ECO:0000256" key="1">
    <source>
        <dbReference type="ARBA" id="ARBA00004141"/>
    </source>
</evidence>
<dbReference type="AlphaFoldDB" id="A0A1M4VIX9"/>
<evidence type="ECO:0000313" key="8">
    <source>
        <dbReference type="EMBL" id="SHE68787.1"/>
    </source>
</evidence>
<feature type="transmembrane region" description="Helical" evidence="6">
    <location>
        <begin position="26"/>
        <end position="43"/>
    </location>
</feature>
<reference evidence="8 9" key="1">
    <citation type="submission" date="2016-11" db="EMBL/GenBank/DDBJ databases">
        <authorList>
            <person name="Jaros S."/>
            <person name="Januszkiewicz K."/>
            <person name="Wedrychowicz H."/>
        </authorList>
    </citation>
    <scope>NUCLEOTIDE SEQUENCE [LARGE SCALE GENOMIC DNA]</scope>
    <source>
        <strain evidence="8 9">DSM 17918</strain>
    </source>
</reference>
<dbReference type="RefSeq" id="WP_084110833.1">
    <property type="nucleotide sequence ID" value="NZ_FQVH01000004.1"/>
</dbReference>
<feature type="domain" description="NfeD-like C-terminal" evidence="7">
    <location>
        <begin position="86"/>
        <end position="141"/>
    </location>
</feature>
<keyword evidence="2 6" id="KW-0812">Transmembrane</keyword>
<dbReference type="GO" id="GO:0008233">
    <property type="term" value="F:peptidase activity"/>
    <property type="evidence" value="ECO:0007669"/>
    <property type="project" value="UniProtKB-KW"/>
</dbReference>
<dbReference type="Proteomes" id="UP000184088">
    <property type="component" value="Unassembled WGS sequence"/>
</dbReference>
<evidence type="ECO:0000313" key="9">
    <source>
        <dbReference type="Proteomes" id="UP000184088"/>
    </source>
</evidence>
<dbReference type="Pfam" id="PF01957">
    <property type="entry name" value="NfeD"/>
    <property type="match status" value="1"/>
</dbReference>
<keyword evidence="4 6" id="KW-0472">Membrane</keyword>
<accession>A0A1M4VIX9</accession>
<proteinExistence type="predicted"/>
<dbReference type="InterPro" id="IPR002810">
    <property type="entry name" value="NfeD-like_C"/>
</dbReference>
<keyword evidence="9" id="KW-1185">Reference proteome</keyword>
<evidence type="ECO:0000256" key="4">
    <source>
        <dbReference type="ARBA" id="ARBA00023136"/>
    </source>
</evidence>
<keyword evidence="8" id="KW-0378">Hydrolase</keyword>
<evidence type="ECO:0000259" key="7">
    <source>
        <dbReference type="Pfam" id="PF01957"/>
    </source>
</evidence>
<dbReference type="GO" id="GO:0005886">
    <property type="term" value="C:plasma membrane"/>
    <property type="evidence" value="ECO:0007669"/>
    <property type="project" value="TreeGrafter"/>
</dbReference>
<organism evidence="8 9">
    <name type="scientific">Caldanaerobius fijiensis DSM 17918</name>
    <dbReference type="NCBI Taxonomy" id="1121256"/>
    <lineage>
        <taxon>Bacteria</taxon>
        <taxon>Bacillati</taxon>
        <taxon>Bacillota</taxon>
        <taxon>Clostridia</taxon>
        <taxon>Thermoanaerobacterales</taxon>
        <taxon>Thermoanaerobacteraceae</taxon>
        <taxon>Caldanaerobius</taxon>
    </lineage>
</organism>
<sequence>MLIIIIALWLLISAVALVVDILTSNIFFVFFSVGGILAFVADLCRLSLWIQAIIFLGTSILLILTIYPYVQKILKKTVPPFLAFEKKYIGEHFIAPVDVDEEGLVQIGGIYWTVKNAGSPIKKGDVVEVIGIDGNKFLIKKLEGDKT</sequence>
<dbReference type="OrthoDB" id="1726749at2"/>
<dbReference type="PANTHER" id="PTHR33507:SF3">
    <property type="entry name" value="INNER MEMBRANE PROTEIN YBBJ"/>
    <property type="match status" value="1"/>
</dbReference>
<feature type="transmembrane region" description="Helical" evidence="6">
    <location>
        <begin position="48"/>
        <end position="70"/>
    </location>
</feature>
<dbReference type="Gene3D" id="2.40.50.140">
    <property type="entry name" value="Nucleic acid-binding proteins"/>
    <property type="match status" value="1"/>
</dbReference>
<name>A0A1M4VIX9_9THEO</name>
<evidence type="ECO:0000256" key="2">
    <source>
        <dbReference type="ARBA" id="ARBA00022692"/>
    </source>
</evidence>
<dbReference type="EMBL" id="FQVH01000004">
    <property type="protein sequence ID" value="SHE68787.1"/>
    <property type="molecule type" value="Genomic_DNA"/>
</dbReference>
<dbReference type="PROSITE" id="PS50889">
    <property type="entry name" value="S4"/>
    <property type="match status" value="1"/>
</dbReference>
<keyword evidence="5" id="KW-0694">RNA-binding</keyword>
<gene>
    <name evidence="8" type="ORF">SAMN02746089_00637</name>
</gene>
<dbReference type="SUPFAM" id="SSF141322">
    <property type="entry name" value="NfeD domain-like"/>
    <property type="match status" value="1"/>
</dbReference>
<keyword evidence="3 6" id="KW-1133">Transmembrane helix</keyword>
<dbReference type="InterPro" id="IPR052165">
    <property type="entry name" value="Membrane_assoc_protease"/>
</dbReference>
<dbReference type="GO" id="GO:0003723">
    <property type="term" value="F:RNA binding"/>
    <property type="evidence" value="ECO:0007669"/>
    <property type="project" value="UniProtKB-KW"/>
</dbReference>
<protein>
    <submittedName>
        <fullName evidence="8">Membrane protein implicated in regulation of membrane protease activity</fullName>
    </submittedName>
</protein>
<evidence type="ECO:0000256" key="5">
    <source>
        <dbReference type="PROSITE-ProRule" id="PRU00182"/>
    </source>
</evidence>
<keyword evidence="8" id="KW-0645">Protease</keyword>